<dbReference type="OrthoDB" id="5973447at2759"/>
<dbReference type="AlphaFoldDB" id="A0A6S7GR38"/>
<organism evidence="1 2">
    <name type="scientific">Paramuricea clavata</name>
    <name type="common">Red gorgonian</name>
    <name type="synonym">Violescent sea-whip</name>
    <dbReference type="NCBI Taxonomy" id="317549"/>
    <lineage>
        <taxon>Eukaryota</taxon>
        <taxon>Metazoa</taxon>
        <taxon>Cnidaria</taxon>
        <taxon>Anthozoa</taxon>
        <taxon>Octocorallia</taxon>
        <taxon>Malacalcyonacea</taxon>
        <taxon>Plexauridae</taxon>
        <taxon>Paramuricea</taxon>
    </lineage>
</organism>
<dbReference type="Proteomes" id="UP001152795">
    <property type="component" value="Unassembled WGS sequence"/>
</dbReference>
<evidence type="ECO:0000313" key="2">
    <source>
        <dbReference type="Proteomes" id="UP001152795"/>
    </source>
</evidence>
<comment type="caution">
    <text evidence="1">The sequence shown here is derived from an EMBL/GenBank/DDBJ whole genome shotgun (WGS) entry which is preliminary data.</text>
</comment>
<gene>
    <name evidence="1" type="ORF">PACLA_8A047123</name>
</gene>
<dbReference type="EMBL" id="CACRXK020002763">
    <property type="protein sequence ID" value="CAB3995934.1"/>
    <property type="molecule type" value="Genomic_DNA"/>
</dbReference>
<evidence type="ECO:0000313" key="1">
    <source>
        <dbReference type="EMBL" id="CAB3995934.1"/>
    </source>
</evidence>
<dbReference type="InterPro" id="IPR024416">
    <property type="entry name" value="DUF2738"/>
</dbReference>
<accession>A0A6S7GR38</accession>
<name>A0A6S7GR38_PARCT</name>
<sequence length="166" mass="18526">MAKLTQPIDLEYTTVVFSEPKTGTLKDKPDVKYVRVQVSVLNDDGTTCPLIVPTDQSFSYGIQECRFPNSDKVNGYSLPIVMYDRNDDGVYTPATHQDNFVMAFHSVVQQAKDHLINSGLLKPHKLTKLGNCMFGPDGSTSTIGSHEPQRFSPPPPSGRWWRASHE</sequence>
<dbReference type="Pfam" id="PF10927">
    <property type="entry name" value="DUF2738"/>
    <property type="match status" value="1"/>
</dbReference>
<proteinExistence type="predicted"/>
<reference evidence="1" key="1">
    <citation type="submission" date="2020-04" db="EMBL/GenBank/DDBJ databases">
        <authorList>
            <person name="Alioto T."/>
            <person name="Alioto T."/>
            <person name="Gomez Garrido J."/>
        </authorList>
    </citation>
    <scope>NUCLEOTIDE SEQUENCE</scope>
    <source>
        <strain evidence="1">A484AB</strain>
    </source>
</reference>
<keyword evidence="2" id="KW-1185">Reference proteome</keyword>
<protein>
    <submittedName>
        <fullName evidence="1">Uncharacterized protein</fullName>
    </submittedName>
</protein>